<dbReference type="PANTHER" id="PTHR23523:SF2">
    <property type="entry name" value="2-NITROIMIDAZOLE TRANSPORTER"/>
    <property type="match status" value="1"/>
</dbReference>
<feature type="transmembrane region" description="Helical" evidence="1">
    <location>
        <begin position="41"/>
        <end position="61"/>
    </location>
</feature>
<feature type="transmembrane region" description="Helical" evidence="1">
    <location>
        <begin position="105"/>
        <end position="124"/>
    </location>
</feature>
<feature type="transmembrane region" description="Helical" evidence="1">
    <location>
        <begin position="136"/>
        <end position="156"/>
    </location>
</feature>
<dbReference type="EMBL" id="BAYM01000141">
    <property type="protein sequence ID" value="GAN37301.1"/>
    <property type="molecule type" value="Genomic_DNA"/>
</dbReference>
<dbReference type="PANTHER" id="PTHR23523">
    <property type="match status" value="1"/>
</dbReference>
<dbReference type="AlphaFoldDB" id="A0A0C9PQQ1"/>
<dbReference type="InterPro" id="IPR036259">
    <property type="entry name" value="MFS_trans_sf"/>
</dbReference>
<name>A0A0C9PQQ1_LACPA</name>
<feature type="transmembrane region" description="Helical" evidence="1">
    <location>
        <begin position="6"/>
        <end position="29"/>
    </location>
</feature>
<dbReference type="SUPFAM" id="SSF103473">
    <property type="entry name" value="MFS general substrate transporter"/>
    <property type="match status" value="1"/>
</dbReference>
<feature type="transmembrane region" description="Helical" evidence="1">
    <location>
        <begin position="67"/>
        <end position="93"/>
    </location>
</feature>
<comment type="caution">
    <text evidence="2">The sequence shown here is derived from an EMBL/GenBank/DDBJ whole genome shotgun (WGS) entry which is preliminary data.</text>
</comment>
<dbReference type="Proteomes" id="UP000032552">
    <property type="component" value="Unassembled WGS sequence"/>
</dbReference>
<keyword evidence="1" id="KW-0812">Transmembrane</keyword>
<organism evidence="2 3">
    <name type="scientific">Lacticaseibacillus paracasei NRIC 0644</name>
    <dbReference type="NCBI Taxonomy" id="1435038"/>
    <lineage>
        <taxon>Bacteria</taxon>
        <taxon>Bacillati</taxon>
        <taxon>Bacillota</taxon>
        <taxon>Bacilli</taxon>
        <taxon>Lactobacillales</taxon>
        <taxon>Lactobacillaceae</taxon>
        <taxon>Lacticaseibacillus</taxon>
    </lineage>
</organism>
<dbReference type="Gene3D" id="1.20.1250.20">
    <property type="entry name" value="MFS general substrate transporter like domains"/>
    <property type="match status" value="1"/>
</dbReference>
<accession>A0A0C9PQQ1</accession>
<gene>
    <name evidence="2" type="ORF">LC0644_1890</name>
</gene>
<evidence type="ECO:0000256" key="1">
    <source>
        <dbReference type="SAM" id="Phobius"/>
    </source>
</evidence>
<evidence type="ECO:0000313" key="3">
    <source>
        <dbReference type="Proteomes" id="UP000032552"/>
    </source>
</evidence>
<sequence length="161" mass="17420">MSYHNLSANAVGSLTSVFAIIGLLIALCLPQLLIQLSSKQICYLIAIVNLLGLIAGGMLFFQNTSSILFWLIQSVLIGVIVGFFFVNIMTMFVTKTRTPVETISISSMAQTGGYFMGGIAPLIYGVAFSKNPTGNIQVVVELCLVLVMLFTSLKIAKIKYI</sequence>
<protein>
    <submittedName>
        <fullName evidence="2">Uncharacterized protein</fullName>
    </submittedName>
</protein>
<keyword evidence="1" id="KW-1133">Transmembrane helix</keyword>
<dbReference type="InterPro" id="IPR052524">
    <property type="entry name" value="MFS_Cyanate_Porter"/>
</dbReference>
<reference evidence="3" key="1">
    <citation type="submission" date="2014-05" db="EMBL/GenBank/DDBJ databases">
        <title>Whole genome sequencing of Lactobacillus casei NRIC0644.</title>
        <authorList>
            <person name="Atarashi H."/>
            <person name="Yoshida Y."/>
            <person name="Fujimura S."/>
            <person name="Tanaka N."/>
            <person name="Shiwa Y."/>
            <person name="Yoshikawa H."/>
            <person name="Okada S."/>
            <person name="Nakagawa J."/>
        </authorList>
    </citation>
    <scope>NUCLEOTIDE SEQUENCE [LARGE SCALE GENOMIC DNA]</scope>
    <source>
        <strain evidence="3">NRIC0644</strain>
    </source>
</reference>
<keyword evidence="1" id="KW-0472">Membrane</keyword>
<evidence type="ECO:0000313" key="2">
    <source>
        <dbReference type="EMBL" id="GAN37301.1"/>
    </source>
</evidence>
<proteinExistence type="predicted"/>